<evidence type="ECO:0000313" key="3">
    <source>
        <dbReference type="EMBL" id="QJE71880.1"/>
    </source>
</evidence>
<dbReference type="SUPFAM" id="SSF48452">
    <property type="entry name" value="TPR-like"/>
    <property type="match status" value="2"/>
</dbReference>
<dbReference type="KEGG" id="acru:HHL28_01030"/>
<dbReference type="EMBL" id="CP051775">
    <property type="protein sequence ID" value="QJE71880.1"/>
    <property type="molecule type" value="Genomic_DNA"/>
</dbReference>
<feature type="repeat" description="TPR" evidence="1">
    <location>
        <begin position="469"/>
        <end position="502"/>
    </location>
</feature>
<feature type="region of interest" description="Disordered" evidence="2">
    <location>
        <begin position="535"/>
        <end position="564"/>
    </location>
</feature>
<evidence type="ECO:0000256" key="2">
    <source>
        <dbReference type="SAM" id="MobiDB-lite"/>
    </source>
</evidence>
<dbReference type="Gene3D" id="1.25.40.10">
    <property type="entry name" value="Tetratricopeptide repeat domain"/>
    <property type="match status" value="2"/>
</dbReference>
<dbReference type="InterPro" id="IPR011990">
    <property type="entry name" value="TPR-like_helical_dom_sf"/>
</dbReference>
<dbReference type="PROSITE" id="PS50005">
    <property type="entry name" value="TPR"/>
    <property type="match status" value="1"/>
</dbReference>
<dbReference type="Pfam" id="PF13432">
    <property type="entry name" value="TPR_16"/>
    <property type="match status" value="4"/>
</dbReference>
<dbReference type="SMART" id="SM00028">
    <property type="entry name" value="TPR"/>
    <property type="match status" value="7"/>
</dbReference>
<evidence type="ECO:0000313" key="4">
    <source>
        <dbReference type="Proteomes" id="UP000501891"/>
    </source>
</evidence>
<sequence length="564" mass="60341">MALLAGGAPALAESSEVRSGLSAPAQAYADYLAGRIARGAGDWDNAAKRLTGALRADPANTALARQAFLIQLGEGRYADALDLAAKLKTSGADSFLAGALQVSDLLSRNKLPEARARLAEVPADGLGQFVVPLLAAWVEVAAGQHDAALAKLSVLEQTPGFVPLHRLQAALIEDLRGNGAVAGELYAKALEGGTPLRLMQLAGNFHERAGRVEAARALYLSVKAENPDSLAADEALARLDKDGPAPRRLVADAKDGLAEALFELASAMHQESAQEMALMFGRLSQFLRSDQALARIMTGDVLQARSRHADALVEYKAAVDSGGSAVAWMARLRQADMLRRLDRVDEAARLLEAMATERPARSDALARLGDVLRSQERYGEAADAYTRALTRLGESPKLTAGLLYVRGMSLDAAGRWAEGEADLKRSLELNPDNASVLNYLGYSWADRGVNLMQARALLEKAVGLKPDDGYIIDSLGWVKLKQGDIAGAVELLERAVELHPLDPAMNDHLGDAYWAAGRKQEARFQWTRAAQQSADKDLKQAAEDKLKNGLPLPKTAETVVPKGE</sequence>
<evidence type="ECO:0000256" key="1">
    <source>
        <dbReference type="PROSITE-ProRule" id="PRU00339"/>
    </source>
</evidence>
<reference evidence="3" key="1">
    <citation type="submission" date="2020-04" db="EMBL/GenBank/DDBJ databases">
        <title>A desert anoxygenic phototrophic bacterium fixes CO2 using RubisCO under aerobic conditions.</title>
        <authorList>
            <person name="Tang K."/>
        </authorList>
    </citation>
    <scope>NUCLEOTIDE SEQUENCE [LARGE SCALE GENOMIC DNA]</scope>
    <source>
        <strain evidence="3">MIMtkB3</strain>
    </source>
</reference>
<keyword evidence="1" id="KW-0802">TPR repeat</keyword>
<name>A0A858R3A3_9PROT</name>
<gene>
    <name evidence="3" type="ORF">HHL28_01030</name>
</gene>
<dbReference type="InterPro" id="IPR019734">
    <property type="entry name" value="TPR_rpt"/>
</dbReference>
<keyword evidence="4" id="KW-1185">Reference proteome</keyword>
<protein>
    <submittedName>
        <fullName evidence="3">Tetratricopeptide repeat protein</fullName>
    </submittedName>
</protein>
<dbReference type="PANTHER" id="PTHR12558:SF13">
    <property type="entry name" value="CELL DIVISION CYCLE PROTEIN 27 HOMOLOG"/>
    <property type="match status" value="1"/>
</dbReference>
<feature type="compositionally biased region" description="Basic and acidic residues" evidence="2">
    <location>
        <begin position="535"/>
        <end position="547"/>
    </location>
</feature>
<organism evidence="3 4">
    <name type="scientific">Aerophototrophica crusticola</name>
    <dbReference type="NCBI Taxonomy" id="1709002"/>
    <lineage>
        <taxon>Bacteria</taxon>
        <taxon>Pseudomonadati</taxon>
        <taxon>Pseudomonadota</taxon>
        <taxon>Alphaproteobacteria</taxon>
        <taxon>Rhodospirillales</taxon>
        <taxon>Rhodospirillaceae</taxon>
        <taxon>Aerophototrophica</taxon>
    </lineage>
</organism>
<dbReference type="PANTHER" id="PTHR12558">
    <property type="entry name" value="CELL DIVISION CYCLE 16,23,27"/>
    <property type="match status" value="1"/>
</dbReference>
<accession>A0A858R3A3</accession>
<proteinExistence type="predicted"/>
<dbReference type="Proteomes" id="UP000501891">
    <property type="component" value="Chromosome"/>
</dbReference>
<dbReference type="AlphaFoldDB" id="A0A858R3A3"/>